<protein>
    <recommendedName>
        <fullName evidence="5">Ethanolamine ammonia-lyase small subunit</fullName>
        <shortName evidence="5">EAL small subunit</shortName>
        <ecNumber evidence="5">4.3.1.7</ecNumber>
    </recommendedName>
</protein>
<comment type="subunit">
    <text evidence="5">The basic unit is a heterodimer which dimerizes to form tetramers. The heterotetramers trimerize; 6 large subunits form a core ring with 6 small subunits projecting outwards.</text>
</comment>
<accession>A0A066ZNJ5</accession>
<keyword evidence="3 5" id="KW-0170">Cobalt</keyword>
<comment type="catalytic activity">
    <reaction evidence="5">
        <text>ethanolamine = acetaldehyde + NH4(+)</text>
        <dbReference type="Rhea" id="RHEA:15313"/>
        <dbReference type="ChEBI" id="CHEBI:15343"/>
        <dbReference type="ChEBI" id="CHEBI:28938"/>
        <dbReference type="ChEBI" id="CHEBI:57603"/>
        <dbReference type="EC" id="4.3.1.7"/>
    </reaction>
</comment>
<dbReference type="UniPathway" id="UPA00560"/>
<keyword evidence="1 5" id="KW-0846">Cobalamin</keyword>
<dbReference type="HAMAP" id="MF_00601">
    <property type="entry name" value="EutC"/>
    <property type="match status" value="1"/>
</dbReference>
<proteinExistence type="inferred from homology"/>
<dbReference type="EMBL" id="JMIU01000001">
    <property type="protein sequence ID" value="KDN95388.1"/>
    <property type="molecule type" value="Genomic_DNA"/>
</dbReference>
<dbReference type="GO" id="GO:0031419">
    <property type="term" value="F:cobalamin binding"/>
    <property type="evidence" value="ECO:0007669"/>
    <property type="project" value="UniProtKB-UniRule"/>
</dbReference>
<evidence type="ECO:0000256" key="2">
    <source>
        <dbReference type="ARBA" id="ARBA00023239"/>
    </source>
</evidence>
<dbReference type="GO" id="GO:0046336">
    <property type="term" value="P:ethanolamine catabolic process"/>
    <property type="evidence" value="ECO:0007669"/>
    <property type="project" value="UniProtKB-UniRule"/>
</dbReference>
<gene>
    <name evidence="5" type="primary">eutC</name>
    <name evidence="6" type="ORF">EI16_03570</name>
</gene>
<dbReference type="NCBIfam" id="NF003971">
    <property type="entry name" value="PRK05465.1"/>
    <property type="match status" value="1"/>
</dbReference>
<keyword evidence="2 5" id="KW-0456">Lyase</keyword>
<dbReference type="STRING" id="28885.EI16_03570"/>
<dbReference type="AlphaFoldDB" id="A0A066ZNJ5"/>
<dbReference type="Pfam" id="PF05985">
    <property type="entry name" value="EutC"/>
    <property type="match status" value="1"/>
</dbReference>
<comment type="similarity">
    <text evidence="5">Belongs to the EutC family.</text>
</comment>
<dbReference type="GO" id="GO:0008851">
    <property type="term" value="F:ethanolamine ammonia-lyase activity"/>
    <property type="evidence" value="ECO:0007669"/>
    <property type="project" value="UniProtKB-UniRule"/>
</dbReference>
<comment type="subcellular location">
    <subcellularLocation>
        <location evidence="5">Bacterial microcompartment</location>
    </subcellularLocation>
</comment>
<evidence type="ECO:0000256" key="5">
    <source>
        <dbReference type="HAMAP-Rule" id="MF_00601"/>
    </source>
</evidence>
<dbReference type="PANTHER" id="PTHR39330">
    <property type="entry name" value="ETHANOLAMINE AMMONIA-LYASE LIGHT CHAIN"/>
    <property type="match status" value="1"/>
</dbReference>
<dbReference type="GO" id="GO:0009350">
    <property type="term" value="C:ethanolamine ammonia-lyase complex"/>
    <property type="evidence" value="ECO:0007669"/>
    <property type="project" value="UniProtKB-UniRule"/>
</dbReference>
<dbReference type="PANTHER" id="PTHR39330:SF1">
    <property type="entry name" value="ETHANOLAMINE AMMONIA-LYASE SMALL SUBUNIT"/>
    <property type="match status" value="1"/>
</dbReference>
<dbReference type="RefSeq" id="WP_029909448.1">
    <property type="nucleotide sequence ID" value="NZ_AP020335.1"/>
</dbReference>
<name>A0A066ZNJ5_HYDMR</name>
<evidence type="ECO:0000313" key="7">
    <source>
        <dbReference type="Proteomes" id="UP000027341"/>
    </source>
</evidence>
<evidence type="ECO:0000256" key="1">
    <source>
        <dbReference type="ARBA" id="ARBA00022628"/>
    </source>
</evidence>
<keyword evidence="7" id="KW-1185">Reference proteome</keyword>
<dbReference type="Gene3D" id="3.40.50.11240">
    <property type="entry name" value="Ethanolamine ammonia-lyase light chain (EutC)"/>
    <property type="match status" value="1"/>
</dbReference>
<organism evidence="6 7">
    <name type="scientific">Hydrogenovibrio marinus</name>
    <dbReference type="NCBI Taxonomy" id="28885"/>
    <lineage>
        <taxon>Bacteria</taxon>
        <taxon>Pseudomonadati</taxon>
        <taxon>Pseudomonadota</taxon>
        <taxon>Gammaproteobacteria</taxon>
        <taxon>Thiotrichales</taxon>
        <taxon>Piscirickettsiaceae</taxon>
        <taxon>Hydrogenovibrio</taxon>
    </lineage>
</organism>
<evidence type="ECO:0000313" key="6">
    <source>
        <dbReference type="EMBL" id="KDN95388.1"/>
    </source>
</evidence>
<comment type="pathway">
    <text evidence="5">Amine and polyamine degradation; ethanolamine degradation.</text>
</comment>
<dbReference type="Proteomes" id="UP000027341">
    <property type="component" value="Unassembled WGS sequence"/>
</dbReference>
<evidence type="ECO:0000256" key="3">
    <source>
        <dbReference type="ARBA" id="ARBA00023285"/>
    </source>
</evidence>
<comment type="function">
    <text evidence="5">Catalyzes the deamination of various vicinal amino-alcohols to oxo compounds. Allows this organism to utilize ethanolamine as the sole source of nitrogen and carbon in the presence of external vitamin B12.</text>
</comment>
<dbReference type="Gene3D" id="1.10.30.40">
    <property type="entry name" value="Ethanolamine ammonia-lyase light chain (EutC), N-terminal domain"/>
    <property type="match status" value="1"/>
</dbReference>
<sequence>MSKISFSNSQALSGGGTTENPWKVLQQFTQARIGLGRAGVSIPTKELLEFQLSHAQAKDAVHQPLDIDKLQQDLEQLESTLLPKTVEVVQSRASDRFIYLQRPDLGRRLSKDSKTYIEEHYSGNQDMVCDLAIAVVDGLSSKAIETNTLPFLQALLDLMANETQQDWTLAPITIVKQGRVAIGDEIGELFNAKTVLVLVGERPGLSSPDSLGLYLTWNPHIGLTDAFRNCISNIRPEGLNYKEAAKRALFLLQESRRLKLSGVNLKDRSDEKVIEHSSDTGNFLVNTLDK</sequence>
<dbReference type="PIRSF" id="PIRSF018982">
    <property type="entry name" value="EutC"/>
    <property type="match status" value="1"/>
</dbReference>
<comment type="caution">
    <text evidence="6">The sequence shown here is derived from an EMBL/GenBank/DDBJ whole genome shotgun (WGS) entry which is preliminary data.</text>
</comment>
<reference evidence="6 7" key="1">
    <citation type="submission" date="2014-04" db="EMBL/GenBank/DDBJ databases">
        <title>Draft genome sequence of Hydrogenovibrio marinus MH-110, a model organism for aerobic H2 metabolism.</title>
        <authorList>
            <person name="Cha H.J."/>
            <person name="Jo B.H."/>
            <person name="Hwang B.H."/>
        </authorList>
    </citation>
    <scope>NUCLEOTIDE SEQUENCE [LARGE SCALE GENOMIC DNA]</scope>
    <source>
        <strain evidence="6 7">MH-110</strain>
    </source>
</reference>
<dbReference type="EC" id="4.3.1.7" evidence="5"/>
<dbReference type="InterPro" id="IPR009246">
    <property type="entry name" value="EutC"/>
</dbReference>
<keyword evidence="4 5" id="KW-1283">Bacterial microcompartment</keyword>
<dbReference type="InterPro" id="IPR042251">
    <property type="entry name" value="EutC_C"/>
</dbReference>
<dbReference type="GO" id="GO:0031471">
    <property type="term" value="C:ethanolamine degradation polyhedral organelle"/>
    <property type="evidence" value="ECO:0007669"/>
    <property type="project" value="UniProtKB-UniRule"/>
</dbReference>
<feature type="binding site" evidence="5">
    <location>
        <position position="201"/>
    </location>
    <ligand>
        <name>adenosylcob(III)alamin</name>
        <dbReference type="ChEBI" id="CHEBI:18408"/>
    </ligand>
</feature>
<feature type="binding site" evidence="5">
    <location>
        <position position="180"/>
    </location>
    <ligand>
        <name>adenosylcob(III)alamin</name>
        <dbReference type="ChEBI" id="CHEBI:18408"/>
    </ligand>
</feature>
<comment type="cofactor">
    <cofactor evidence="5">
        <name>adenosylcob(III)alamin</name>
        <dbReference type="ChEBI" id="CHEBI:18408"/>
    </cofactor>
    <text evidence="5">Binds between the large and small subunits.</text>
</comment>
<dbReference type="GO" id="GO:0006520">
    <property type="term" value="P:amino acid metabolic process"/>
    <property type="evidence" value="ECO:0007669"/>
    <property type="project" value="InterPro"/>
</dbReference>
<dbReference type="InterPro" id="IPR042255">
    <property type="entry name" value="EutC_N"/>
</dbReference>
<evidence type="ECO:0000256" key="4">
    <source>
        <dbReference type="ARBA" id="ARBA00024446"/>
    </source>
</evidence>
<feature type="binding site" evidence="5">
    <location>
        <position position="230"/>
    </location>
    <ligand>
        <name>adenosylcob(III)alamin</name>
        <dbReference type="ChEBI" id="CHEBI:18408"/>
    </ligand>
</feature>